<dbReference type="SMART" id="SM00593">
    <property type="entry name" value="RUN"/>
    <property type="match status" value="1"/>
</dbReference>
<dbReference type="PANTHER" id="PTHR45956">
    <property type="entry name" value="RUN AND FYVE DOMAIN-CONTAINING PROTEIN 2-LIKE PROTEIN"/>
    <property type="match status" value="1"/>
</dbReference>
<feature type="coiled-coil region" evidence="5">
    <location>
        <begin position="381"/>
        <end position="443"/>
    </location>
</feature>
<keyword evidence="3" id="KW-0862">Zinc</keyword>
<keyword evidence="2" id="KW-0863">Zinc-finger</keyword>
<dbReference type="Gene3D" id="1.20.58.900">
    <property type="match status" value="1"/>
</dbReference>
<keyword evidence="4 5" id="KW-0175">Coiled coil</keyword>
<proteinExistence type="predicted"/>
<gene>
    <name evidence="7" type="ORF">OFUS_LOCUS19581</name>
</gene>
<feature type="coiled-coil region" evidence="5">
    <location>
        <begin position="296"/>
        <end position="351"/>
    </location>
</feature>
<evidence type="ECO:0000256" key="5">
    <source>
        <dbReference type="SAM" id="Coils"/>
    </source>
</evidence>
<dbReference type="InterPro" id="IPR013083">
    <property type="entry name" value="Znf_RING/FYVE/PHD"/>
</dbReference>
<evidence type="ECO:0000256" key="4">
    <source>
        <dbReference type="ARBA" id="ARBA00023054"/>
    </source>
</evidence>
<organism evidence="7 8">
    <name type="scientific">Owenia fusiformis</name>
    <name type="common">Polychaete worm</name>
    <dbReference type="NCBI Taxonomy" id="6347"/>
    <lineage>
        <taxon>Eukaryota</taxon>
        <taxon>Metazoa</taxon>
        <taxon>Spiralia</taxon>
        <taxon>Lophotrochozoa</taxon>
        <taxon>Annelida</taxon>
        <taxon>Polychaeta</taxon>
        <taxon>Sedentaria</taxon>
        <taxon>Canalipalpata</taxon>
        <taxon>Sabellida</taxon>
        <taxon>Oweniida</taxon>
        <taxon>Oweniidae</taxon>
        <taxon>Owenia</taxon>
    </lineage>
</organism>
<dbReference type="PROSITE" id="PS50178">
    <property type="entry name" value="ZF_FYVE"/>
    <property type="match status" value="1"/>
</dbReference>
<dbReference type="AlphaFoldDB" id="A0A8J1XYT4"/>
<dbReference type="InterPro" id="IPR047335">
    <property type="entry name" value="RUFY1-3"/>
</dbReference>
<dbReference type="SMART" id="SM00064">
    <property type="entry name" value="FYVE"/>
    <property type="match status" value="1"/>
</dbReference>
<dbReference type="SUPFAM" id="SSF140741">
    <property type="entry name" value="RUN domain-like"/>
    <property type="match status" value="1"/>
</dbReference>
<dbReference type="OrthoDB" id="79871at2759"/>
<feature type="non-terminal residue" evidence="7">
    <location>
        <position position="677"/>
    </location>
</feature>
<feature type="region of interest" description="Disordered" evidence="6">
    <location>
        <begin position="1"/>
        <end position="46"/>
    </location>
</feature>
<dbReference type="PANTHER" id="PTHR45956:SF6">
    <property type="entry name" value="RUN DOMAIN-CONTAINING PROTEIN"/>
    <property type="match status" value="1"/>
</dbReference>
<protein>
    <submittedName>
        <fullName evidence="7">Uncharacterized protein</fullName>
    </submittedName>
</protein>
<dbReference type="FunFam" id="1.20.58.900:FF:000011">
    <property type="entry name" value="Uncharacterized protein, isoform B"/>
    <property type="match status" value="1"/>
</dbReference>
<evidence type="ECO:0000313" key="8">
    <source>
        <dbReference type="Proteomes" id="UP000749559"/>
    </source>
</evidence>
<evidence type="ECO:0000313" key="7">
    <source>
        <dbReference type="EMBL" id="CAH1794975.1"/>
    </source>
</evidence>
<reference evidence="7" key="1">
    <citation type="submission" date="2022-03" db="EMBL/GenBank/DDBJ databases">
        <authorList>
            <person name="Martin C."/>
        </authorList>
    </citation>
    <scope>NUCLEOTIDE SEQUENCE</scope>
</reference>
<dbReference type="SUPFAM" id="SSF57903">
    <property type="entry name" value="FYVE/PHD zinc finger"/>
    <property type="match status" value="1"/>
</dbReference>
<dbReference type="PROSITE" id="PS50826">
    <property type="entry name" value="RUN"/>
    <property type="match status" value="1"/>
</dbReference>
<dbReference type="CDD" id="cd17681">
    <property type="entry name" value="RUN_RUFY1_like"/>
    <property type="match status" value="1"/>
</dbReference>
<evidence type="ECO:0000256" key="6">
    <source>
        <dbReference type="SAM" id="MobiDB-lite"/>
    </source>
</evidence>
<dbReference type="Pfam" id="PF02759">
    <property type="entry name" value="RUN"/>
    <property type="match status" value="1"/>
</dbReference>
<accession>A0A8J1XYT4</accession>
<dbReference type="Gene3D" id="3.30.40.10">
    <property type="entry name" value="Zinc/RING finger domain, C3HC4 (zinc finger)"/>
    <property type="match status" value="1"/>
</dbReference>
<comment type="caution">
    <text evidence="7">The sequence shown here is derived from an EMBL/GenBank/DDBJ whole genome shotgun (WGS) entry which is preliminary data.</text>
</comment>
<dbReference type="Pfam" id="PF01363">
    <property type="entry name" value="FYVE"/>
    <property type="match status" value="1"/>
</dbReference>
<keyword evidence="1" id="KW-0479">Metal-binding</keyword>
<evidence type="ECO:0000256" key="3">
    <source>
        <dbReference type="ARBA" id="ARBA00022833"/>
    </source>
</evidence>
<dbReference type="InterPro" id="IPR004012">
    <property type="entry name" value="Run_dom"/>
</dbReference>
<evidence type="ECO:0000256" key="1">
    <source>
        <dbReference type="ARBA" id="ARBA00022723"/>
    </source>
</evidence>
<feature type="coiled-coil region" evidence="5">
    <location>
        <begin position="528"/>
        <end position="607"/>
    </location>
</feature>
<dbReference type="FunFam" id="3.30.40.10:FF:000046">
    <property type="entry name" value="RUN and FYVE domain containing 2"/>
    <property type="match status" value="1"/>
</dbReference>
<dbReference type="InterPro" id="IPR011011">
    <property type="entry name" value="Znf_FYVE_PHD"/>
</dbReference>
<dbReference type="GO" id="GO:0008270">
    <property type="term" value="F:zinc ion binding"/>
    <property type="evidence" value="ECO:0007669"/>
    <property type="project" value="UniProtKB-KW"/>
</dbReference>
<dbReference type="GO" id="GO:0005737">
    <property type="term" value="C:cytoplasm"/>
    <property type="evidence" value="ECO:0007669"/>
    <property type="project" value="TreeGrafter"/>
</dbReference>
<dbReference type="InterPro" id="IPR017455">
    <property type="entry name" value="Znf_FYVE-rel"/>
</dbReference>
<dbReference type="EMBL" id="CAIIXF020000009">
    <property type="protein sequence ID" value="CAH1794975.1"/>
    <property type="molecule type" value="Genomic_DNA"/>
</dbReference>
<keyword evidence="8" id="KW-1185">Reference proteome</keyword>
<feature type="region of interest" description="Disordered" evidence="6">
    <location>
        <begin position="63"/>
        <end position="85"/>
    </location>
</feature>
<dbReference type="Proteomes" id="UP000749559">
    <property type="component" value="Unassembled WGS sequence"/>
</dbReference>
<dbReference type="InterPro" id="IPR000306">
    <property type="entry name" value="Znf_FYVE"/>
</dbReference>
<dbReference type="InterPro" id="IPR037213">
    <property type="entry name" value="Run_dom_sf"/>
</dbReference>
<sequence length="677" mass="78263">SDAYHKMSASGETIPQNVELETKSAKPTTPEALIDSPSVNSNGDWPAPVLALRESAMKFAQDWKFPGSSENTRSPTTTTTRKRRDPVTVERANLLNITKLIIKELIDSSLSQGRMLDDDHVPLQQFFVVMEHVFRHGLKPKKGILRDKHEFWYVLERLEKICPDAQEITTSVKEMPHIKTPLGRARAWLRLALMQKTLADYFRVLVDRKDEILREYYDENALMMEEEATVIGGMLVGLNVIDCTFCIKEEDLDQPIGVIDFSLYLNYNDRAPDDVPENDAKMAAILDQKNYLEELNRHLNATVTNLQQKLESTQTTNALMKEDLAIAKNNILTLQEENSTLRTEKEDIEERFKKHVEANREDIDTERQTYQTNRQGLDNLYEDTKNRLAEETQMRLDTEKELELQIGMKQEMEVAVRLLEKDIHEKQDTVITLRKQLEEIKAMNLEMYNKMQSCETSLKHKIELVVKLEKKTTEMTDVLKKTELKLKQSESDKFAAEETARKLGQYLAEKDAKKSALETDLKIEREWRGTLQKNLEQEKEKVAQTHNEIQKMVEVQKNYKELQQQHQRLQQTCHDQESALSELGSHLSESKLKVEDLREAQQAVKEAAWTDDKEVNSCMQCTKQFSVSRRKHHCRNCGQVFCNECSDNKMPLPSSAKPVRVCDACHTSLLERYSAKN</sequence>
<dbReference type="CDD" id="cd15721">
    <property type="entry name" value="FYVE_RUFY1_like"/>
    <property type="match status" value="1"/>
</dbReference>
<name>A0A8J1XYT4_OWEFU</name>
<evidence type="ECO:0000256" key="2">
    <source>
        <dbReference type="ARBA" id="ARBA00022771"/>
    </source>
</evidence>